<dbReference type="InterPro" id="IPR029000">
    <property type="entry name" value="Cyclophilin-like_dom_sf"/>
</dbReference>
<dbReference type="STRING" id="30019.A0A0M4EH94"/>
<dbReference type="Pfam" id="PF00160">
    <property type="entry name" value="Pro_isomerase"/>
    <property type="match status" value="1"/>
</dbReference>
<protein>
    <submittedName>
        <fullName evidence="2">CG32236</fullName>
    </submittedName>
</protein>
<dbReference type="Gene3D" id="2.40.100.10">
    <property type="entry name" value="Cyclophilin-like"/>
    <property type="match status" value="1"/>
</dbReference>
<gene>
    <name evidence="2" type="ORF">Dbus_chr3Lg217</name>
</gene>
<dbReference type="EMBL" id="CP012525">
    <property type="protein sequence ID" value="ALC43051.1"/>
    <property type="molecule type" value="Genomic_DNA"/>
</dbReference>
<proteinExistence type="predicted"/>
<reference evidence="2 3" key="1">
    <citation type="submission" date="2015-08" db="EMBL/GenBank/DDBJ databases">
        <title>Ancestral chromatin configuration constrains chromatin evolution on differentiating sex chromosomes in Drosophila.</title>
        <authorList>
            <person name="Zhou Q."/>
            <person name="Bachtrog D."/>
        </authorList>
    </citation>
    <scope>NUCLEOTIDE SEQUENCE [LARGE SCALE GENOMIC DNA]</scope>
    <source>
        <tissue evidence="2">Whole larvae</tissue>
    </source>
</reference>
<feature type="domain" description="PPIase cyclophilin-type" evidence="1">
    <location>
        <begin position="236"/>
        <end position="389"/>
    </location>
</feature>
<name>A0A0M4EH94_DROBS</name>
<dbReference type="OMA" id="VRMATHN"/>
<dbReference type="SMR" id="A0A0M4EH94"/>
<dbReference type="AlphaFoldDB" id="A0A0M4EH94"/>
<dbReference type="PROSITE" id="PS50072">
    <property type="entry name" value="CSA_PPIASE_2"/>
    <property type="match status" value="1"/>
</dbReference>
<dbReference type="GO" id="GO:0003755">
    <property type="term" value="F:peptidyl-prolyl cis-trans isomerase activity"/>
    <property type="evidence" value="ECO:0007669"/>
    <property type="project" value="InterPro"/>
</dbReference>
<sequence>MEYRTLNFSEFTLRALKELSIHKQSHILASKLLRGNQAKKLLPAQRMPSYKEFQRLVQAVHGRSREAQHSKRVCVYESLMELRRDQLNASKLKRVQSELQTRWSCAAKKSMLNVRSLSSVLEHKQEIYRKNIWLLKRMNFIYRMHGAVDSFNRSFKAPAPNHHKLKADAEELQRRNNFLGCRLMRVKSKVDSRNPWVPSPAGLMLEATADTLRKYRSYMPRSRQPRAKKLLRPIIYFDLALGNERPLGRICIQLFTEVSPEVVLEFVRLASSNEVQAHRFTHIFPDLWMQGELTPHDLNALEQHHQNAPSPLNASRLKGVLSYAWRHRQHFPQGVLSYSISFKTLPLTARRRVNFGRVVRGVRLLEVCRDYGTNCGHLKKRIAVVECGLL</sequence>
<evidence type="ECO:0000259" key="1">
    <source>
        <dbReference type="PROSITE" id="PS50072"/>
    </source>
</evidence>
<dbReference type="Proteomes" id="UP000494163">
    <property type="component" value="Chromosome 3L"/>
</dbReference>
<accession>A0A0M4EH94</accession>
<evidence type="ECO:0000313" key="3">
    <source>
        <dbReference type="Proteomes" id="UP000494163"/>
    </source>
</evidence>
<organism evidence="2 3">
    <name type="scientific">Drosophila busckii</name>
    <name type="common">Fruit fly</name>
    <dbReference type="NCBI Taxonomy" id="30019"/>
    <lineage>
        <taxon>Eukaryota</taxon>
        <taxon>Metazoa</taxon>
        <taxon>Ecdysozoa</taxon>
        <taxon>Arthropoda</taxon>
        <taxon>Hexapoda</taxon>
        <taxon>Insecta</taxon>
        <taxon>Pterygota</taxon>
        <taxon>Neoptera</taxon>
        <taxon>Endopterygota</taxon>
        <taxon>Diptera</taxon>
        <taxon>Brachycera</taxon>
        <taxon>Muscomorpha</taxon>
        <taxon>Ephydroidea</taxon>
        <taxon>Drosophilidae</taxon>
        <taxon>Drosophila</taxon>
    </lineage>
</organism>
<dbReference type="InterPro" id="IPR002130">
    <property type="entry name" value="Cyclophilin-type_PPIase_dom"/>
</dbReference>
<dbReference type="SUPFAM" id="SSF50891">
    <property type="entry name" value="Cyclophilin-like"/>
    <property type="match status" value="1"/>
</dbReference>
<dbReference type="OrthoDB" id="193499at2759"/>
<keyword evidence="3" id="KW-1185">Reference proteome</keyword>
<evidence type="ECO:0000313" key="2">
    <source>
        <dbReference type="EMBL" id="ALC43051.1"/>
    </source>
</evidence>